<proteinExistence type="predicted"/>
<name>A0A5C6D5V9_9BACT</name>
<gene>
    <name evidence="1" type="ORF">Poly41_55310</name>
</gene>
<evidence type="ECO:0008006" key="3">
    <source>
        <dbReference type="Google" id="ProtNLM"/>
    </source>
</evidence>
<protein>
    <recommendedName>
        <fullName evidence="3">Translocation protein TolB</fullName>
    </recommendedName>
</protein>
<accession>A0A5C6D5V9</accession>
<dbReference type="OrthoDB" id="221261at2"/>
<dbReference type="InterPro" id="IPR011042">
    <property type="entry name" value="6-blade_b-propeller_TolB-like"/>
</dbReference>
<dbReference type="RefSeq" id="WP_146530306.1">
    <property type="nucleotide sequence ID" value="NZ_SJPV01000012.1"/>
</dbReference>
<reference evidence="1 2" key="1">
    <citation type="submission" date="2019-02" db="EMBL/GenBank/DDBJ databases">
        <title>Deep-cultivation of Planctomycetes and their phenomic and genomic characterization uncovers novel biology.</title>
        <authorList>
            <person name="Wiegand S."/>
            <person name="Jogler M."/>
            <person name="Boedeker C."/>
            <person name="Pinto D."/>
            <person name="Vollmers J."/>
            <person name="Rivas-Marin E."/>
            <person name="Kohn T."/>
            <person name="Peeters S.H."/>
            <person name="Heuer A."/>
            <person name="Rast P."/>
            <person name="Oberbeckmann S."/>
            <person name="Bunk B."/>
            <person name="Jeske O."/>
            <person name="Meyerdierks A."/>
            <person name="Storesund J.E."/>
            <person name="Kallscheuer N."/>
            <person name="Luecker S."/>
            <person name="Lage O.M."/>
            <person name="Pohl T."/>
            <person name="Merkel B.J."/>
            <person name="Hornburger P."/>
            <person name="Mueller R.-W."/>
            <person name="Bruemmer F."/>
            <person name="Labrenz M."/>
            <person name="Spormann A.M."/>
            <person name="Op Den Camp H."/>
            <person name="Overmann J."/>
            <person name="Amann R."/>
            <person name="Jetten M.S.M."/>
            <person name="Mascher T."/>
            <person name="Medema M.H."/>
            <person name="Devos D.P."/>
            <person name="Kaster A.-K."/>
            <person name="Ovreas L."/>
            <person name="Rohde M."/>
            <person name="Galperin M.Y."/>
            <person name="Jogler C."/>
        </authorList>
    </citation>
    <scope>NUCLEOTIDE SEQUENCE [LARGE SCALE GENOMIC DNA]</scope>
    <source>
        <strain evidence="1 2">Poly41</strain>
    </source>
</reference>
<dbReference type="EMBL" id="SJPV01000012">
    <property type="protein sequence ID" value="TWU32553.1"/>
    <property type="molecule type" value="Genomic_DNA"/>
</dbReference>
<comment type="caution">
    <text evidence="1">The sequence shown here is derived from an EMBL/GenBank/DDBJ whole genome shotgun (WGS) entry which is preliminary data.</text>
</comment>
<keyword evidence="2" id="KW-1185">Reference proteome</keyword>
<dbReference type="Proteomes" id="UP000319143">
    <property type="component" value="Unassembled WGS sequence"/>
</dbReference>
<organism evidence="1 2">
    <name type="scientific">Novipirellula artificiosorum</name>
    <dbReference type="NCBI Taxonomy" id="2528016"/>
    <lineage>
        <taxon>Bacteria</taxon>
        <taxon>Pseudomonadati</taxon>
        <taxon>Planctomycetota</taxon>
        <taxon>Planctomycetia</taxon>
        <taxon>Pirellulales</taxon>
        <taxon>Pirellulaceae</taxon>
        <taxon>Novipirellula</taxon>
    </lineage>
</organism>
<evidence type="ECO:0000313" key="1">
    <source>
        <dbReference type="EMBL" id="TWU32553.1"/>
    </source>
</evidence>
<dbReference type="SUPFAM" id="SSF69304">
    <property type="entry name" value="Tricorn protease N-terminal domain"/>
    <property type="match status" value="1"/>
</dbReference>
<sequence length="312" mass="35257">MLIEPIYAPDGAIIFCLSRCHRFVPCWKTQVATLYRCNADGTGIRMLSNNAEQENTPWMLPDGRVLYMRWEYVDRNQLLYHHLWTINPDGTSVMVYFGNQYPGYVMIDAKPIPNTNKIVASFSPGHGIPEHMGFVTIVDPNGGPDDMQMTRRISSKSYRDPYPLSEDLFLVANTKGIHFLNGQGETESIFEPKQTDARWQCHEPRPLRARVREANTASHYEPASATGRLFLADVYQGRNMEGIQRGEIEKLLILEQLPKPANFSGGSEPLTIGGTFTLHRVLGTVPADDAPIDSYATDQAYWETSQFSRLPK</sequence>
<dbReference type="Gene3D" id="2.120.10.30">
    <property type="entry name" value="TolB, C-terminal domain"/>
    <property type="match status" value="1"/>
</dbReference>
<evidence type="ECO:0000313" key="2">
    <source>
        <dbReference type="Proteomes" id="UP000319143"/>
    </source>
</evidence>
<dbReference type="AlphaFoldDB" id="A0A5C6D5V9"/>